<feature type="compositionally biased region" description="Basic and acidic residues" evidence="1">
    <location>
        <begin position="79"/>
        <end position="89"/>
    </location>
</feature>
<evidence type="ECO:0000313" key="3">
    <source>
        <dbReference type="EMBL" id="MFC5856293.1"/>
    </source>
</evidence>
<keyword evidence="2" id="KW-0472">Membrane</keyword>
<evidence type="ECO:0000313" key="4">
    <source>
        <dbReference type="Proteomes" id="UP001596180"/>
    </source>
</evidence>
<keyword evidence="3" id="KW-0808">Transferase</keyword>
<keyword evidence="4" id="KW-1185">Reference proteome</keyword>
<feature type="compositionally biased region" description="Low complexity" evidence="1">
    <location>
        <begin position="33"/>
        <end position="51"/>
    </location>
</feature>
<evidence type="ECO:0000256" key="2">
    <source>
        <dbReference type="SAM" id="Phobius"/>
    </source>
</evidence>
<accession>A0ABW1E7H9</accession>
<feature type="non-terminal residue" evidence="3">
    <location>
        <position position="1"/>
    </location>
</feature>
<name>A0ABW1E7H9_9ACTN</name>
<feature type="region of interest" description="Disordered" evidence="1">
    <location>
        <begin position="1"/>
        <end position="96"/>
    </location>
</feature>
<keyword evidence="2" id="KW-0812">Transmembrane</keyword>
<keyword evidence="2" id="KW-1133">Transmembrane helix</keyword>
<reference evidence="4" key="1">
    <citation type="journal article" date="2019" name="Int. J. Syst. Evol. Microbiol.">
        <title>The Global Catalogue of Microorganisms (GCM) 10K type strain sequencing project: providing services to taxonomists for standard genome sequencing and annotation.</title>
        <authorList>
            <consortium name="The Broad Institute Genomics Platform"/>
            <consortium name="The Broad Institute Genome Sequencing Center for Infectious Disease"/>
            <person name="Wu L."/>
            <person name="Ma J."/>
        </authorList>
    </citation>
    <scope>NUCLEOTIDE SEQUENCE [LARGE SCALE GENOMIC DNA]</scope>
    <source>
        <strain evidence="4">JCM 10411</strain>
    </source>
</reference>
<feature type="transmembrane region" description="Helical" evidence="2">
    <location>
        <begin position="97"/>
        <end position="121"/>
    </location>
</feature>
<dbReference type="EMBL" id="JBHSOA010000100">
    <property type="protein sequence ID" value="MFC5856293.1"/>
    <property type="molecule type" value="Genomic_DNA"/>
</dbReference>
<evidence type="ECO:0000256" key="1">
    <source>
        <dbReference type="SAM" id="MobiDB-lite"/>
    </source>
</evidence>
<organism evidence="3 4">
    <name type="scientific">Streptomyces chlorus</name>
    <dbReference type="NCBI Taxonomy" id="887452"/>
    <lineage>
        <taxon>Bacteria</taxon>
        <taxon>Bacillati</taxon>
        <taxon>Actinomycetota</taxon>
        <taxon>Actinomycetes</taxon>
        <taxon>Kitasatosporales</taxon>
        <taxon>Streptomycetaceae</taxon>
        <taxon>Streptomyces</taxon>
    </lineage>
</organism>
<dbReference type="GO" id="GO:0004674">
    <property type="term" value="F:protein serine/threonine kinase activity"/>
    <property type="evidence" value="ECO:0007669"/>
    <property type="project" value="UniProtKB-KW"/>
</dbReference>
<gene>
    <name evidence="3" type="ORF">ACFPZI_32370</name>
</gene>
<feature type="compositionally biased region" description="Pro residues" evidence="1">
    <location>
        <begin position="20"/>
        <end position="32"/>
    </location>
</feature>
<dbReference type="Proteomes" id="UP001596180">
    <property type="component" value="Unassembled WGS sequence"/>
</dbReference>
<comment type="caution">
    <text evidence="3">The sequence shown here is derived from an EMBL/GenBank/DDBJ whole genome shotgun (WGS) entry which is preliminary data.</text>
</comment>
<keyword evidence="3" id="KW-0723">Serine/threonine-protein kinase</keyword>
<proteinExistence type="predicted"/>
<protein>
    <submittedName>
        <fullName evidence="3">Serine/threonine protein kinase</fullName>
    </submittedName>
</protein>
<sequence length="163" mass="18803">GEDPLRRRPQRQVARQQPSQQPPQRRPQPQPGPDYGRPQPYQQAQAQQPQQYAPPPQQRPQRSQRPRQPEPQRYTPPPEPRRPAREPRQRGANPMRIPGLGCLKGCLFTIVILFVASWLIWELSPLQGWIGSGKGYWEQLTDWFNSTVDWFQDLGGSGSDLPQ</sequence>
<keyword evidence="3" id="KW-0418">Kinase</keyword>